<feature type="compositionally biased region" description="Basic and acidic residues" evidence="1">
    <location>
        <begin position="255"/>
        <end position="267"/>
    </location>
</feature>
<reference evidence="2" key="2">
    <citation type="submission" date="2023-03" db="EMBL/GenBank/DDBJ databases">
        <authorList>
            <person name="Inwood S.N."/>
            <person name="Skelly J.G."/>
            <person name="Guhlin J."/>
            <person name="Harrop T.W.R."/>
            <person name="Goldson S.G."/>
            <person name="Dearden P.K."/>
        </authorList>
    </citation>
    <scope>NUCLEOTIDE SEQUENCE</scope>
    <source>
        <strain evidence="2">Irish</strain>
        <tissue evidence="2">Whole body</tissue>
    </source>
</reference>
<feature type="non-terminal residue" evidence="2">
    <location>
        <position position="449"/>
    </location>
</feature>
<name>A0AA39FGV3_9HYME</name>
<evidence type="ECO:0000313" key="3">
    <source>
        <dbReference type="Proteomes" id="UP001168990"/>
    </source>
</evidence>
<feature type="region of interest" description="Disordered" evidence="1">
    <location>
        <begin position="233"/>
        <end position="273"/>
    </location>
</feature>
<sequence length="449" mass="51928">NSKISIMTRSHKNNTVKMNSDKGTGPERDGEMTEAQNDTQESSLTALLRTHEITEPSLEIEDEHKRIVTDNFLELDQNEITLLFRIMELNPKGKIADLIDRVYRYEIRKVLGPNAAPWDEKSDSYIDPLPLSVHMPRRDMLISTFMREKENPDSTIAKYLRCMAEPSNIVRTKEALGYIAQPSEGADQLCSQGAIPKKSRPIIIDNQIIAPPDNPQLDDNRYIQDYNHEMANQSRRVTFTDTGRGASSPLPRANLKRDNSDDRERKNQTTQRPIQFLDTPEISRVPPARATRERLIITEEWENNSVAHNTYTLPRRDTNENIIRTVPPIENETHYQSKYAPTDDQSIISRDSYPFNDNPIEVVSDKIHKAGNQLMRRGIKFSGKSDEDPDEYLRSLADVIRQFGIREHEALSLVPYTLEMPATSWYRIEARNFQSYLDFYKKFRERYAP</sequence>
<dbReference type="EMBL" id="JAQQBS010000644">
    <property type="protein sequence ID" value="KAK0169350.1"/>
    <property type="molecule type" value="Genomic_DNA"/>
</dbReference>
<dbReference type="Proteomes" id="UP001168990">
    <property type="component" value="Unassembled WGS sequence"/>
</dbReference>
<accession>A0AA39FGV3</accession>
<organism evidence="2 3">
    <name type="scientific">Microctonus aethiopoides</name>
    <dbReference type="NCBI Taxonomy" id="144406"/>
    <lineage>
        <taxon>Eukaryota</taxon>
        <taxon>Metazoa</taxon>
        <taxon>Ecdysozoa</taxon>
        <taxon>Arthropoda</taxon>
        <taxon>Hexapoda</taxon>
        <taxon>Insecta</taxon>
        <taxon>Pterygota</taxon>
        <taxon>Neoptera</taxon>
        <taxon>Endopterygota</taxon>
        <taxon>Hymenoptera</taxon>
        <taxon>Apocrita</taxon>
        <taxon>Ichneumonoidea</taxon>
        <taxon>Braconidae</taxon>
        <taxon>Euphorinae</taxon>
        <taxon>Microctonus</taxon>
    </lineage>
</organism>
<comment type="caution">
    <text evidence="2">The sequence shown here is derived from an EMBL/GenBank/DDBJ whole genome shotgun (WGS) entry which is preliminary data.</text>
</comment>
<evidence type="ECO:0000313" key="2">
    <source>
        <dbReference type="EMBL" id="KAK0169350.1"/>
    </source>
</evidence>
<gene>
    <name evidence="2" type="ORF">PV328_012170</name>
</gene>
<feature type="non-terminal residue" evidence="2">
    <location>
        <position position="1"/>
    </location>
</feature>
<protein>
    <submittedName>
        <fullName evidence="2">Uncharacterized protein</fullName>
    </submittedName>
</protein>
<feature type="region of interest" description="Disordered" evidence="1">
    <location>
        <begin position="1"/>
        <end position="42"/>
    </location>
</feature>
<proteinExistence type="predicted"/>
<dbReference type="AlphaFoldDB" id="A0AA39FGV3"/>
<keyword evidence="3" id="KW-1185">Reference proteome</keyword>
<evidence type="ECO:0000256" key="1">
    <source>
        <dbReference type="SAM" id="MobiDB-lite"/>
    </source>
</evidence>
<reference evidence="2" key="1">
    <citation type="journal article" date="2023" name="bioRxiv">
        <title>Scaffold-level genome assemblies of two parasitoid biocontrol wasps reveal the parthenogenesis mechanism and an associated novel virus.</title>
        <authorList>
            <person name="Inwood S."/>
            <person name="Skelly J."/>
            <person name="Guhlin J."/>
            <person name="Harrop T."/>
            <person name="Goldson S."/>
            <person name="Dearden P."/>
        </authorList>
    </citation>
    <scope>NUCLEOTIDE SEQUENCE</scope>
    <source>
        <strain evidence="2">Irish</strain>
        <tissue evidence="2">Whole body</tissue>
    </source>
</reference>